<keyword evidence="3" id="KW-1185">Reference proteome</keyword>
<keyword evidence="1" id="KW-0812">Transmembrane</keyword>
<dbReference type="OrthoDB" id="4424890at2"/>
<feature type="transmembrane region" description="Helical" evidence="1">
    <location>
        <begin position="141"/>
        <end position="160"/>
    </location>
</feature>
<dbReference type="PANTHER" id="PTHR37814">
    <property type="entry name" value="CONSERVED MEMBRANE PROTEIN"/>
    <property type="match status" value="1"/>
</dbReference>
<organism evidence="2 3">
    <name type="scientific">Anaerococcus nagyae</name>
    <dbReference type="NCBI Taxonomy" id="1755241"/>
    <lineage>
        <taxon>Bacteria</taxon>
        <taxon>Bacillati</taxon>
        <taxon>Bacillota</taxon>
        <taxon>Tissierellia</taxon>
        <taxon>Tissierellales</taxon>
        <taxon>Peptoniphilaceae</taxon>
        <taxon>Anaerococcus</taxon>
    </lineage>
</organism>
<evidence type="ECO:0000256" key="1">
    <source>
        <dbReference type="SAM" id="Phobius"/>
    </source>
</evidence>
<dbReference type="AlphaFoldDB" id="A0A3E2TGH2"/>
<comment type="caution">
    <text evidence="2">The sequence shown here is derived from an EMBL/GenBank/DDBJ whole genome shotgun (WGS) entry which is preliminary data.</text>
</comment>
<feature type="transmembrane region" description="Helical" evidence="1">
    <location>
        <begin position="40"/>
        <end position="65"/>
    </location>
</feature>
<evidence type="ECO:0000313" key="3">
    <source>
        <dbReference type="Proteomes" id="UP000261011"/>
    </source>
</evidence>
<feature type="transmembrane region" description="Helical" evidence="1">
    <location>
        <begin position="323"/>
        <end position="344"/>
    </location>
</feature>
<dbReference type="Proteomes" id="UP000261011">
    <property type="component" value="Unassembled WGS sequence"/>
</dbReference>
<dbReference type="RefSeq" id="WP_117522123.1">
    <property type="nucleotide sequence ID" value="NZ_QVEU01000007.1"/>
</dbReference>
<dbReference type="EMBL" id="QVEU01000007">
    <property type="protein sequence ID" value="RGB75147.1"/>
    <property type="molecule type" value="Genomic_DNA"/>
</dbReference>
<proteinExistence type="predicted"/>
<accession>A0A3E2TGH2</accession>
<evidence type="ECO:0000313" key="2">
    <source>
        <dbReference type="EMBL" id="RGB75147.1"/>
    </source>
</evidence>
<reference evidence="2 3" key="1">
    <citation type="submission" date="2018-08" db="EMBL/GenBank/DDBJ databases">
        <title>A genome reference for cultivated species of the human gut microbiota.</title>
        <authorList>
            <person name="Zou Y."/>
            <person name="Xue W."/>
            <person name="Luo G."/>
        </authorList>
    </citation>
    <scope>NUCLEOTIDE SEQUENCE [LARGE SCALE GENOMIC DNA]</scope>
    <source>
        <strain evidence="2 3">OF01-3</strain>
    </source>
</reference>
<keyword evidence="1" id="KW-1133">Transmembrane helix</keyword>
<name>A0A3E2TGH2_9FIRM</name>
<dbReference type="PANTHER" id="PTHR37814:SF1">
    <property type="entry name" value="MEMBRANE PROTEIN"/>
    <property type="match status" value="1"/>
</dbReference>
<feature type="transmembrane region" description="Helical" evidence="1">
    <location>
        <begin position="188"/>
        <end position="206"/>
    </location>
</feature>
<gene>
    <name evidence="2" type="ORF">DXA39_07635</name>
</gene>
<dbReference type="InterPro" id="IPR038728">
    <property type="entry name" value="YkvI-like"/>
</dbReference>
<feature type="transmembrane region" description="Helical" evidence="1">
    <location>
        <begin position="86"/>
        <end position="104"/>
    </location>
</feature>
<feature type="transmembrane region" description="Helical" evidence="1">
    <location>
        <begin position="218"/>
        <end position="242"/>
    </location>
</feature>
<dbReference type="Gene3D" id="1.20.1740.10">
    <property type="entry name" value="Amino acid/polyamine transporter I"/>
    <property type="match status" value="1"/>
</dbReference>
<keyword evidence="1" id="KW-0472">Membrane</keyword>
<feature type="transmembrane region" description="Helical" evidence="1">
    <location>
        <begin position="298"/>
        <end position="317"/>
    </location>
</feature>
<sequence>MSKKSILIMLAYVGIITGAGLASGQEILQYFVSLGIPGLIGAGAIGILHILFGGILLQLGSMYLATNHEDVFDQVTNKYVAKFMDLGLIFNCFVMGFVMIAGAGSNLNQAFGIDKWIGQLLCALLIIFVGMLDFEKVSKIIGSFTPIIITFVLIGAIYTFTNSNPNWDYLNTVATSLSSNFSNVPLSVFNYFGLCMMCSVSMGFVLGGEEMNPSEAGLGGLLGGAISGILGLLVAFTIFIRIDEVGQLDIPMLYILEAIHPVLGVLMAITIFGMIFNTAISLFYSLSRRFSKGDENKFRKMLIIITLAAFALSFGGFKKLVSTFYPIIGYIGIALMILLLVAWFRDRQSIKYENYKRVGINHYMRKKMDDNEDFSREDEKKLKKLIDRSNIDNEQMQEVAEEYVQKELEDEE</sequence>
<feature type="transmembrane region" description="Helical" evidence="1">
    <location>
        <begin position="116"/>
        <end position="134"/>
    </location>
</feature>
<protein>
    <submittedName>
        <fullName evidence="2">Uncharacterized protein</fullName>
    </submittedName>
</protein>
<feature type="transmembrane region" description="Helical" evidence="1">
    <location>
        <begin position="262"/>
        <end position="286"/>
    </location>
</feature>